<sequence length="101" mass="10742">MKSFTTVALVLVVLAAALQQSTADADLPQHEVGDSPGPSSTEDGPRLEVRAGRHARATCDLLSFQSKWVTPNHAGCAAHCLAMFKGFKGGYCKDAVCHCRK</sequence>
<evidence type="ECO:0000256" key="1">
    <source>
        <dbReference type="ARBA" id="ARBA00004613"/>
    </source>
</evidence>
<keyword evidence="7" id="KW-1015">Disulfide bond</keyword>
<dbReference type="InterPro" id="IPR001542">
    <property type="entry name" value="Defensin_invertebrate/fungal"/>
</dbReference>
<dbReference type="GO" id="GO:0042742">
    <property type="term" value="P:defense response to bacterium"/>
    <property type="evidence" value="ECO:0007669"/>
    <property type="project" value="UniProtKB-KW"/>
</dbReference>
<evidence type="ECO:0000313" key="11">
    <source>
        <dbReference type="Proteomes" id="UP000504606"/>
    </source>
</evidence>
<dbReference type="CDD" id="cd21806">
    <property type="entry name" value="DEFL_defensin-like"/>
    <property type="match status" value="1"/>
</dbReference>
<feature type="chain" id="PRO_5027076690" evidence="9">
    <location>
        <begin position="24"/>
        <end position="101"/>
    </location>
</feature>
<evidence type="ECO:0000256" key="6">
    <source>
        <dbReference type="ARBA" id="ARBA00023022"/>
    </source>
</evidence>
<dbReference type="SMART" id="SM00505">
    <property type="entry name" value="Knot1"/>
    <property type="match status" value="1"/>
</dbReference>
<keyword evidence="6" id="KW-0044">Antibiotic</keyword>
<evidence type="ECO:0000256" key="8">
    <source>
        <dbReference type="SAM" id="MobiDB-lite"/>
    </source>
</evidence>
<keyword evidence="2" id="KW-0964">Secreted</keyword>
<dbReference type="PANTHER" id="PTHR13645:SF0">
    <property type="entry name" value="DEFENSIN"/>
    <property type="match status" value="1"/>
</dbReference>
<dbReference type="AlphaFoldDB" id="A0A6J1SRW1"/>
<feature type="signal peptide" evidence="9">
    <location>
        <begin position="1"/>
        <end position="23"/>
    </location>
</feature>
<dbReference type="GO" id="GO:0045087">
    <property type="term" value="P:innate immune response"/>
    <property type="evidence" value="ECO:0007669"/>
    <property type="project" value="UniProtKB-KW"/>
</dbReference>
<keyword evidence="5" id="KW-0211">Defensin</keyword>
<dbReference type="RefSeq" id="XP_026283563.1">
    <property type="nucleotide sequence ID" value="XM_026427778.2"/>
</dbReference>
<evidence type="ECO:0000259" key="10">
    <source>
        <dbReference type="PROSITE" id="PS51378"/>
    </source>
</evidence>
<evidence type="ECO:0000256" key="4">
    <source>
        <dbReference type="ARBA" id="ARBA00022859"/>
    </source>
</evidence>
<feature type="domain" description="Invertebrate defensins family profile" evidence="10">
    <location>
        <begin position="56"/>
        <end position="101"/>
    </location>
</feature>
<keyword evidence="3" id="KW-0399">Innate immunity</keyword>
<dbReference type="Proteomes" id="UP000504606">
    <property type="component" value="Unplaced"/>
</dbReference>
<reference evidence="12" key="1">
    <citation type="submission" date="2025-08" db="UniProtKB">
        <authorList>
            <consortium name="RefSeq"/>
        </authorList>
    </citation>
    <scope>IDENTIFICATION</scope>
    <source>
        <tissue evidence="12">Whole organism</tissue>
    </source>
</reference>
<evidence type="ECO:0000256" key="5">
    <source>
        <dbReference type="ARBA" id="ARBA00022940"/>
    </source>
</evidence>
<keyword evidence="9" id="KW-0732">Signal</keyword>
<dbReference type="GO" id="GO:0006959">
    <property type="term" value="P:humoral immune response"/>
    <property type="evidence" value="ECO:0007669"/>
    <property type="project" value="TreeGrafter"/>
</dbReference>
<evidence type="ECO:0000256" key="9">
    <source>
        <dbReference type="SAM" id="SignalP"/>
    </source>
</evidence>
<keyword evidence="11" id="KW-1185">Reference proteome</keyword>
<dbReference type="Pfam" id="PF01097">
    <property type="entry name" value="Defensin_2"/>
    <property type="match status" value="1"/>
</dbReference>
<dbReference type="GO" id="GO:0005615">
    <property type="term" value="C:extracellular space"/>
    <property type="evidence" value="ECO:0007669"/>
    <property type="project" value="TreeGrafter"/>
</dbReference>
<dbReference type="GeneID" id="113209991"/>
<evidence type="ECO:0000256" key="7">
    <source>
        <dbReference type="ARBA" id="ARBA00023157"/>
    </source>
</evidence>
<keyword evidence="5" id="KW-0929">Antimicrobial</keyword>
<dbReference type="InterPro" id="IPR036574">
    <property type="entry name" value="Scorpion_toxin-like_sf"/>
</dbReference>
<keyword evidence="4" id="KW-0391">Immunity</keyword>
<name>A0A6J1SRW1_FRAOC</name>
<dbReference type="InterPro" id="IPR003614">
    <property type="entry name" value="Knottins"/>
</dbReference>
<evidence type="ECO:0000313" key="12">
    <source>
        <dbReference type="RefSeq" id="XP_026283563.1"/>
    </source>
</evidence>
<evidence type="ECO:0000256" key="3">
    <source>
        <dbReference type="ARBA" id="ARBA00022588"/>
    </source>
</evidence>
<dbReference type="PROSITE" id="PS51378">
    <property type="entry name" value="INVERT_DEFENSINS"/>
    <property type="match status" value="1"/>
</dbReference>
<proteinExistence type="predicted"/>
<dbReference type="KEGG" id="foc:113209991"/>
<dbReference type="PANTHER" id="PTHR13645">
    <property type="entry name" value="DEFENSIN"/>
    <property type="match status" value="1"/>
</dbReference>
<accession>A0A6J1SRW1</accession>
<organism evidence="11 12">
    <name type="scientific">Frankliniella occidentalis</name>
    <name type="common">Western flower thrips</name>
    <name type="synonym">Euthrips occidentalis</name>
    <dbReference type="NCBI Taxonomy" id="133901"/>
    <lineage>
        <taxon>Eukaryota</taxon>
        <taxon>Metazoa</taxon>
        <taxon>Ecdysozoa</taxon>
        <taxon>Arthropoda</taxon>
        <taxon>Hexapoda</taxon>
        <taxon>Insecta</taxon>
        <taxon>Pterygota</taxon>
        <taxon>Neoptera</taxon>
        <taxon>Paraneoptera</taxon>
        <taxon>Thysanoptera</taxon>
        <taxon>Terebrantia</taxon>
        <taxon>Thripoidea</taxon>
        <taxon>Thripidae</taxon>
        <taxon>Frankliniella</taxon>
    </lineage>
</organism>
<protein>
    <submittedName>
        <fullName evidence="12">Defensin</fullName>
    </submittedName>
</protein>
<gene>
    <name evidence="12" type="primary">LOC113209991</name>
</gene>
<evidence type="ECO:0000256" key="2">
    <source>
        <dbReference type="ARBA" id="ARBA00022525"/>
    </source>
</evidence>
<comment type="subcellular location">
    <subcellularLocation>
        <location evidence="1">Secreted</location>
    </subcellularLocation>
</comment>
<dbReference type="SUPFAM" id="SSF57095">
    <property type="entry name" value="Scorpion toxin-like"/>
    <property type="match status" value="1"/>
</dbReference>
<dbReference type="Gene3D" id="3.30.30.10">
    <property type="entry name" value="Knottin, scorpion toxin-like"/>
    <property type="match status" value="1"/>
</dbReference>
<feature type="region of interest" description="Disordered" evidence="8">
    <location>
        <begin position="25"/>
        <end position="47"/>
    </location>
</feature>
<dbReference type="OrthoDB" id="10038290at2759"/>